<keyword evidence="2" id="KW-1185">Reference proteome</keyword>
<accession>A0A9J6G781</accession>
<evidence type="ECO:0000313" key="1">
    <source>
        <dbReference type="EMBL" id="KAH9370767.1"/>
    </source>
</evidence>
<sequence length="118" mass="13081">MSADEGRVTRTATSSRIVSALEETERAAENEMHDEMARHDSAVARYLDALIEGKRAELHQAQREAVASAEANDVGPEARQASWQALQEEGETVGRVLGLLVQKQQQLKDQIERLLSKN</sequence>
<reference evidence="1 2" key="1">
    <citation type="journal article" date="2020" name="Cell">
        <title>Large-Scale Comparative Analyses of Tick Genomes Elucidate Their Genetic Diversity and Vector Capacities.</title>
        <authorList>
            <consortium name="Tick Genome and Microbiome Consortium (TIGMIC)"/>
            <person name="Jia N."/>
            <person name="Wang J."/>
            <person name="Shi W."/>
            <person name="Du L."/>
            <person name="Sun Y."/>
            <person name="Zhan W."/>
            <person name="Jiang J.F."/>
            <person name="Wang Q."/>
            <person name="Zhang B."/>
            <person name="Ji P."/>
            <person name="Bell-Sakyi L."/>
            <person name="Cui X.M."/>
            <person name="Yuan T.T."/>
            <person name="Jiang B.G."/>
            <person name="Yang W.F."/>
            <person name="Lam T.T."/>
            <person name="Chang Q.C."/>
            <person name="Ding S.J."/>
            <person name="Wang X.J."/>
            <person name="Zhu J.G."/>
            <person name="Ruan X.D."/>
            <person name="Zhao L."/>
            <person name="Wei J.T."/>
            <person name="Ye R.Z."/>
            <person name="Que T.C."/>
            <person name="Du C.H."/>
            <person name="Zhou Y.H."/>
            <person name="Cheng J.X."/>
            <person name="Dai P.F."/>
            <person name="Guo W.B."/>
            <person name="Han X.H."/>
            <person name="Huang E.J."/>
            <person name="Li L.F."/>
            <person name="Wei W."/>
            <person name="Gao Y.C."/>
            <person name="Liu J.Z."/>
            <person name="Shao H.Z."/>
            <person name="Wang X."/>
            <person name="Wang C.C."/>
            <person name="Yang T.C."/>
            <person name="Huo Q.B."/>
            <person name="Li W."/>
            <person name="Chen H.Y."/>
            <person name="Chen S.E."/>
            <person name="Zhou L.G."/>
            <person name="Ni X.B."/>
            <person name="Tian J.H."/>
            <person name="Sheng Y."/>
            <person name="Liu T."/>
            <person name="Pan Y.S."/>
            <person name="Xia L.Y."/>
            <person name="Li J."/>
            <person name="Zhao F."/>
            <person name="Cao W.C."/>
        </authorList>
    </citation>
    <scope>NUCLEOTIDE SEQUENCE [LARGE SCALE GENOMIC DNA]</scope>
    <source>
        <strain evidence="1">HaeL-2018</strain>
    </source>
</reference>
<dbReference type="EMBL" id="JABSTR010000005">
    <property type="protein sequence ID" value="KAH9370767.1"/>
    <property type="molecule type" value="Genomic_DNA"/>
</dbReference>
<gene>
    <name evidence="1" type="ORF">HPB48_014737</name>
</gene>
<organism evidence="1 2">
    <name type="scientific">Haemaphysalis longicornis</name>
    <name type="common">Bush tick</name>
    <dbReference type="NCBI Taxonomy" id="44386"/>
    <lineage>
        <taxon>Eukaryota</taxon>
        <taxon>Metazoa</taxon>
        <taxon>Ecdysozoa</taxon>
        <taxon>Arthropoda</taxon>
        <taxon>Chelicerata</taxon>
        <taxon>Arachnida</taxon>
        <taxon>Acari</taxon>
        <taxon>Parasitiformes</taxon>
        <taxon>Ixodida</taxon>
        <taxon>Ixodoidea</taxon>
        <taxon>Ixodidae</taxon>
        <taxon>Haemaphysalinae</taxon>
        <taxon>Haemaphysalis</taxon>
    </lineage>
</organism>
<dbReference type="VEuPathDB" id="VectorBase:HLOH_055551"/>
<protein>
    <submittedName>
        <fullName evidence="1">Uncharacterized protein</fullName>
    </submittedName>
</protein>
<proteinExistence type="predicted"/>
<evidence type="ECO:0000313" key="2">
    <source>
        <dbReference type="Proteomes" id="UP000821853"/>
    </source>
</evidence>
<name>A0A9J6G781_HAELO</name>
<dbReference type="Proteomes" id="UP000821853">
    <property type="component" value="Chromosome 3"/>
</dbReference>
<comment type="caution">
    <text evidence="1">The sequence shown here is derived from an EMBL/GenBank/DDBJ whole genome shotgun (WGS) entry which is preliminary data.</text>
</comment>
<dbReference type="AlphaFoldDB" id="A0A9J6G781"/>